<evidence type="ECO:0000313" key="1">
    <source>
        <dbReference type="EMBL" id="GAA0707921.1"/>
    </source>
</evidence>
<accession>A0ABN1ID31</accession>
<dbReference type="EMBL" id="BAAAEU010000004">
    <property type="protein sequence ID" value="GAA0707921.1"/>
    <property type="molecule type" value="Genomic_DNA"/>
</dbReference>
<dbReference type="Proteomes" id="UP001501523">
    <property type="component" value="Unassembled WGS sequence"/>
</dbReference>
<proteinExistence type="predicted"/>
<organism evidence="1 2">
    <name type="scientific">Dokdonella soli</name>
    <dbReference type="NCBI Taxonomy" id="529810"/>
    <lineage>
        <taxon>Bacteria</taxon>
        <taxon>Pseudomonadati</taxon>
        <taxon>Pseudomonadota</taxon>
        <taxon>Gammaproteobacteria</taxon>
        <taxon>Lysobacterales</taxon>
        <taxon>Rhodanobacteraceae</taxon>
        <taxon>Dokdonella</taxon>
    </lineage>
</organism>
<protein>
    <submittedName>
        <fullName evidence="1">Uncharacterized protein</fullName>
    </submittedName>
</protein>
<gene>
    <name evidence="1" type="ORF">GCM10009105_07040</name>
</gene>
<reference evidence="1 2" key="1">
    <citation type="journal article" date="2019" name="Int. J. Syst. Evol. Microbiol.">
        <title>The Global Catalogue of Microorganisms (GCM) 10K type strain sequencing project: providing services to taxonomists for standard genome sequencing and annotation.</title>
        <authorList>
            <consortium name="The Broad Institute Genomics Platform"/>
            <consortium name="The Broad Institute Genome Sequencing Center for Infectious Disease"/>
            <person name="Wu L."/>
            <person name="Ma J."/>
        </authorList>
    </citation>
    <scope>NUCLEOTIDE SEQUENCE [LARGE SCALE GENOMIC DNA]</scope>
    <source>
        <strain evidence="1 2">JCM 15421</strain>
    </source>
</reference>
<comment type="caution">
    <text evidence="1">The sequence shown here is derived from an EMBL/GenBank/DDBJ whole genome shotgun (WGS) entry which is preliminary data.</text>
</comment>
<keyword evidence="2" id="KW-1185">Reference proteome</keyword>
<sequence length="71" mass="8080">MDTMPLPLPDDVRTALAAAKRAPGWNSRSGAIRRFELGPCVLYVVPARCWAYRLSSLPFDRDYDRARSQRV</sequence>
<evidence type="ECO:0000313" key="2">
    <source>
        <dbReference type="Proteomes" id="UP001501523"/>
    </source>
</evidence>
<name>A0ABN1ID31_9GAMM</name>